<evidence type="ECO:0000313" key="3">
    <source>
        <dbReference type="Proteomes" id="UP000295717"/>
    </source>
</evidence>
<dbReference type="PROSITE" id="PS51186">
    <property type="entry name" value="GNAT"/>
    <property type="match status" value="1"/>
</dbReference>
<dbReference type="CDD" id="cd04301">
    <property type="entry name" value="NAT_SF"/>
    <property type="match status" value="1"/>
</dbReference>
<feature type="domain" description="N-acetyltransferase" evidence="1">
    <location>
        <begin position="4"/>
        <end position="135"/>
    </location>
</feature>
<keyword evidence="2" id="KW-0808">Transferase</keyword>
<comment type="caution">
    <text evidence="2">The sequence shown here is derived from an EMBL/GenBank/DDBJ whole genome shotgun (WGS) entry which is preliminary data.</text>
</comment>
<dbReference type="Pfam" id="PF00583">
    <property type="entry name" value="Acetyltransf_1"/>
    <property type="match status" value="1"/>
</dbReference>
<dbReference type="Proteomes" id="UP000295717">
    <property type="component" value="Unassembled WGS sequence"/>
</dbReference>
<dbReference type="EMBL" id="SMAO01000008">
    <property type="protein sequence ID" value="TCT19422.1"/>
    <property type="molecule type" value="Genomic_DNA"/>
</dbReference>
<reference evidence="2 3" key="1">
    <citation type="submission" date="2019-03" db="EMBL/GenBank/DDBJ databases">
        <title>Genomic Encyclopedia of Type Strains, Phase IV (KMG-IV): sequencing the most valuable type-strain genomes for metagenomic binning, comparative biology and taxonomic classification.</title>
        <authorList>
            <person name="Goeker M."/>
        </authorList>
    </citation>
    <scope>NUCLEOTIDE SEQUENCE [LARGE SCALE GENOMIC DNA]</scope>
    <source>
        <strain evidence="2 3">DSM 13587</strain>
    </source>
</reference>
<organism evidence="2 3">
    <name type="scientific">Thiobaca trueperi</name>
    <dbReference type="NCBI Taxonomy" id="127458"/>
    <lineage>
        <taxon>Bacteria</taxon>
        <taxon>Pseudomonadati</taxon>
        <taxon>Pseudomonadota</taxon>
        <taxon>Gammaproteobacteria</taxon>
        <taxon>Chromatiales</taxon>
        <taxon>Chromatiaceae</taxon>
        <taxon>Thiobaca</taxon>
    </lineage>
</organism>
<keyword evidence="3" id="KW-1185">Reference proteome</keyword>
<evidence type="ECO:0000259" key="1">
    <source>
        <dbReference type="PROSITE" id="PS51186"/>
    </source>
</evidence>
<proteinExistence type="predicted"/>
<accession>A0A4V2V112</accession>
<dbReference type="GO" id="GO:0016747">
    <property type="term" value="F:acyltransferase activity, transferring groups other than amino-acyl groups"/>
    <property type="evidence" value="ECO:0007669"/>
    <property type="project" value="InterPro"/>
</dbReference>
<dbReference type="AlphaFoldDB" id="A0A4V2V112"/>
<dbReference type="SUPFAM" id="SSF55729">
    <property type="entry name" value="Acyl-CoA N-acyltransferases (Nat)"/>
    <property type="match status" value="1"/>
</dbReference>
<protein>
    <submittedName>
        <fullName evidence="2">Amino-acid N-acetyltransferase</fullName>
    </submittedName>
</protein>
<sequence length="150" mass="16844">MTEPLIDEVEAHDPALAAILREAGLPTADLVETPADRERRFFRFREEHGGMIGCIGWEATGQIALLRSLVVAPERRGQGWSRVMTDWALQRLAVTGIADVYVLTTSIEPLARHFGFSRIERNQAPPAIRRSRQFASICPVNAVLMHRCLR</sequence>
<gene>
    <name evidence="2" type="ORF">EDC35_10828</name>
</gene>
<name>A0A4V2V112_9GAMM</name>
<dbReference type="RefSeq" id="WP_165903444.1">
    <property type="nucleotide sequence ID" value="NZ_SMAO01000008.1"/>
</dbReference>
<dbReference type="InterPro" id="IPR016181">
    <property type="entry name" value="Acyl_CoA_acyltransferase"/>
</dbReference>
<evidence type="ECO:0000313" key="2">
    <source>
        <dbReference type="EMBL" id="TCT19422.1"/>
    </source>
</evidence>
<dbReference type="InterPro" id="IPR000182">
    <property type="entry name" value="GNAT_dom"/>
</dbReference>
<dbReference type="Gene3D" id="3.40.630.30">
    <property type="match status" value="1"/>
</dbReference>